<accession>A0ACB8RMU4</accession>
<sequence length="88" mass="9990">MLRDLELECHNGMFSLISAALVSSGLAPQLRSLCLLGLGAKVPPPTVLEELAALESFVLEEIERWCRECKVEFVVYLQPRRPRHVDWI</sequence>
<keyword evidence="2" id="KW-1185">Reference proteome</keyword>
<dbReference type="Proteomes" id="UP000814033">
    <property type="component" value="Unassembled WGS sequence"/>
</dbReference>
<organism evidence="1 2">
    <name type="scientific">Auriscalpium vulgare</name>
    <dbReference type="NCBI Taxonomy" id="40419"/>
    <lineage>
        <taxon>Eukaryota</taxon>
        <taxon>Fungi</taxon>
        <taxon>Dikarya</taxon>
        <taxon>Basidiomycota</taxon>
        <taxon>Agaricomycotina</taxon>
        <taxon>Agaricomycetes</taxon>
        <taxon>Russulales</taxon>
        <taxon>Auriscalpiaceae</taxon>
        <taxon>Auriscalpium</taxon>
    </lineage>
</organism>
<name>A0ACB8RMU4_9AGAM</name>
<evidence type="ECO:0000313" key="1">
    <source>
        <dbReference type="EMBL" id="KAI0045438.1"/>
    </source>
</evidence>
<dbReference type="EMBL" id="MU275951">
    <property type="protein sequence ID" value="KAI0045438.1"/>
    <property type="molecule type" value="Genomic_DNA"/>
</dbReference>
<evidence type="ECO:0000313" key="2">
    <source>
        <dbReference type="Proteomes" id="UP000814033"/>
    </source>
</evidence>
<protein>
    <submittedName>
        <fullName evidence="1">Uncharacterized protein</fullName>
    </submittedName>
</protein>
<comment type="caution">
    <text evidence="1">The sequence shown here is derived from an EMBL/GenBank/DDBJ whole genome shotgun (WGS) entry which is preliminary data.</text>
</comment>
<reference evidence="1" key="2">
    <citation type="journal article" date="2022" name="New Phytol.">
        <title>Evolutionary transition to the ectomycorrhizal habit in the genomes of a hyperdiverse lineage of mushroom-forming fungi.</title>
        <authorList>
            <person name="Looney B."/>
            <person name="Miyauchi S."/>
            <person name="Morin E."/>
            <person name="Drula E."/>
            <person name="Courty P.E."/>
            <person name="Kohler A."/>
            <person name="Kuo A."/>
            <person name="LaButti K."/>
            <person name="Pangilinan J."/>
            <person name="Lipzen A."/>
            <person name="Riley R."/>
            <person name="Andreopoulos W."/>
            <person name="He G."/>
            <person name="Johnson J."/>
            <person name="Nolan M."/>
            <person name="Tritt A."/>
            <person name="Barry K.W."/>
            <person name="Grigoriev I.V."/>
            <person name="Nagy L.G."/>
            <person name="Hibbett D."/>
            <person name="Henrissat B."/>
            <person name="Matheny P.B."/>
            <person name="Labbe J."/>
            <person name="Martin F.M."/>
        </authorList>
    </citation>
    <scope>NUCLEOTIDE SEQUENCE</scope>
    <source>
        <strain evidence="1">FP105234-sp</strain>
    </source>
</reference>
<reference evidence="1" key="1">
    <citation type="submission" date="2021-02" db="EMBL/GenBank/DDBJ databases">
        <authorList>
            <consortium name="DOE Joint Genome Institute"/>
            <person name="Ahrendt S."/>
            <person name="Looney B.P."/>
            <person name="Miyauchi S."/>
            <person name="Morin E."/>
            <person name="Drula E."/>
            <person name="Courty P.E."/>
            <person name="Chicoki N."/>
            <person name="Fauchery L."/>
            <person name="Kohler A."/>
            <person name="Kuo A."/>
            <person name="Labutti K."/>
            <person name="Pangilinan J."/>
            <person name="Lipzen A."/>
            <person name="Riley R."/>
            <person name="Andreopoulos W."/>
            <person name="He G."/>
            <person name="Johnson J."/>
            <person name="Barry K.W."/>
            <person name="Grigoriev I.V."/>
            <person name="Nagy L."/>
            <person name="Hibbett D."/>
            <person name="Henrissat B."/>
            <person name="Matheny P.B."/>
            <person name="Labbe J."/>
            <person name="Martin F."/>
        </authorList>
    </citation>
    <scope>NUCLEOTIDE SEQUENCE</scope>
    <source>
        <strain evidence="1">FP105234-sp</strain>
    </source>
</reference>
<gene>
    <name evidence="1" type="ORF">FA95DRAFT_1607683</name>
</gene>
<proteinExistence type="predicted"/>